<feature type="chain" id="PRO_5045601531" description="Secreted protein" evidence="1">
    <location>
        <begin position="23"/>
        <end position="97"/>
    </location>
</feature>
<evidence type="ECO:0008006" key="4">
    <source>
        <dbReference type="Google" id="ProtNLM"/>
    </source>
</evidence>
<evidence type="ECO:0000313" key="2">
    <source>
        <dbReference type="EMBL" id="KAL5112141.1"/>
    </source>
</evidence>
<name>A0ABR4QQX3_9CEST</name>
<organism evidence="2 3">
    <name type="scientific">Taenia crassiceps</name>
    <dbReference type="NCBI Taxonomy" id="6207"/>
    <lineage>
        <taxon>Eukaryota</taxon>
        <taxon>Metazoa</taxon>
        <taxon>Spiralia</taxon>
        <taxon>Lophotrochozoa</taxon>
        <taxon>Platyhelminthes</taxon>
        <taxon>Cestoda</taxon>
        <taxon>Eucestoda</taxon>
        <taxon>Cyclophyllidea</taxon>
        <taxon>Taeniidae</taxon>
        <taxon>Taenia</taxon>
    </lineage>
</organism>
<keyword evidence="3" id="KW-1185">Reference proteome</keyword>
<comment type="caution">
    <text evidence="2">The sequence shown here is derived from an EMBL/GenBank/DDBJ whole genome shotgun (WGS) entry which is preliminary data.</text>
</comment>
<evidence type="ECO:0000256" key="1">
    <source>
        <dbReference type="SAM" id="SignalP"/>
    </source>
</evidence>
<evidence type="ECO:0000313" key="3">
    <source>
        <dbReference type="Proteomes" id="UP001651158"/>
    </source>
</evidence>
<proteinExistence type="predicted"/>
<sequence length="97" mass="10259">MQRTLLVAQLIRIVLFYASSSGQTDAPNSVCSPLLTSPPPPLLSLPSPALPSLLSLSLSLSLPHSHFPTICSLSQVMLECVEELMRSTGRGSVGGAW</sequence>
<reference evidence="2 3" key="1">
    <citation type="journal article" date="2022" name="Front. Cell. Infect. Microbiol.">
        <title>The Genomes of Two Strains of Taenia crassiceps the Animal Model for the Study of Human Cysticercosis.</title>
        <authorList>
            <person name="Bobes R.J."/>
            <person name="Estrada K."/>
            <person name="Rios-Valencia D.G."/>
            <person name="Calderon-Gallegos A."/>
            <person name="de la Torre P."/>
            <person name="Carrero J.C."/>
            <person name="Sanchez-Flores A."/>
            <person name="Laclette J.P."/>
        </authorList>
    </citation>
    <scope>NUCLEOTIDE SEQUENCE [LARGE SCALE GENOMIC DNA]</scope>
    <source>
        <strain evidence="2">WFUcys</strain>
    </source>
</reference>
<protein>
    <recommendedName>
        <fullName evidence="4">Secreted protein</fullName>
    </recommendedName>
</protein>
<dbReference type="EMBL" id="JAKROA010000001">
    <property type="protein sequence ID" value="KAL5112141.1"/>
    <property type="molecule type" value="Genomic_DNA"/>
</dbReference>
<accession>A0ABR4QQX3</accession>
<gene>
    <name evidence="2" type="ORF">TcWFU_005405</name>
</gene>
<feature type="signal peptide" evidence="1">
    <location>
        <begin position="1"/>
        <end position="22"/>
    </location>
</feature>
<dbReference type="Proteomes" id="UP001651158">
    <property type="component" value="Unassembled WGS sequence"/>
</dbReference>
<keyword evidence="1" id="KW-0732">Signal</keyword>